<dbReference type="KEGG" id="hba:Hbal_2030"/>
<evidence type="ECO:0000313" key="3">
    <source>
        <dbReference type="Proteomes" id="UP000002745"/>
    </source>
</evidence>
<organism evidence="2 3">
    <name type="scientific">Hirschia baltica (strain ATCC 49814 / DSM 5838 / IFAM 1418)</name>
    <dbReference type="NCBI Taxonomy" id="582402"/>
    <lineage>
        <taxon>Bacteria</taxon>
        <taxon>Pseudomonadati</taxon>
        <taxon>Pseudomonadota</taxon>
        <taxon>Alphaproteobacteria</taxon>
        <taxon>Hyphomonadales</taxon>
        <taxon>Hyphomonadaceae</taxon>
        <taxon>Hirschia</taxon>
    </lineage>
</organism>
<evidence type="ECO:0000256" key="1">
    <source>
        <dbReference type="SAM" id="Phobius"/>
    </source>
</evidence>
<dbReference type="EMBL" id="CP001678">
    <property type="protein sequence ID" value="ACT59713.1"/>
    <property type="molecule type" value="Genomic_DNA"/>
</dbReference>
<accession>C6XLB4</accession>
<gene>
    <name evidence="2" type="ordered locus">Hbal_2030</name>
</gene>
<dbReference type="Proteomes" id="UP000002745">
    <property type="component" value="Chromosome"/>
</dbReference>
<evidence type="ECO:0008006" key="4">
    <source>
        <dbReference type="Google" id="ProtNLM"/>
    </source>
</evidence>
<keyword evidence="1" id="KW-0472">Membrane</keyword>
<dbReference type="STRING" id="582402.Hbal_2030"/>
<dbReference type="AlphaFoldDB" id="C6XLB4"/>
<dbReference type="RefSeq" id="WP_015827863.1">
    <property type="nucleotide sequence ID" value="NC_012982.1"/>
</dbReference>
<keyword evidence="1" id="KW-1133">Transmembrane helix</keyword>
<name>C6XLB4_HIRBI</name>
<feature type="transmembrane region" description="Helical" evidence="1">
    <location>
        <begin position="87"/>
        <end position="104"/>
    </location>
</feature>
<keyword evidence="1" id="KW-0812">Transmembrane</keyword>
<reference evidence="3" key="1">
    <citation type="journal article" date="2011" name="J. Bacteriol.">
        <title>Genome sequences of eight morphologically diverse alphaproteobacteria.</title>
        <authorList>
            <consortium name="US DOE Joint Genome Institute"/>
            <person name="Brown P.J."/>
            <person name="Kysela D.T."/>
            <person name="Buechlein A."/>
            <person name="Hemmerich C."/>
            <person name="Brun Y.V."/>
        </authorList>
    </citation>
    <scope>NUCLEOTIDE SEQUENCE [LARGE SCALE GENOMIC DNA]</scope>
    <source>
        <strain evidence="3">ATCC 49814 / DSM 5838 / IFAM 1418</strain>
    </source>
</reference>
<sequence length="106" mass="11318">MSVTKMKDKVMSEVKDEKSLDPYLSELSSDVSSLRDDFAKLVSHIGDLASASSENVGEKGEQLFNHAREGVETASEDVKGRVRQRPLTAIALAAGAGALIAALSRK</sequence>
<keyword evidence="3" id="KW-1185">Reference proteome</keyword>
<proteinExistence type="predicted"/>
<protein>
    <recommendedName>
        <fullName evidence="4">DUF883 domain-containing protein</fullName>
    </recommendedName>
</protein>
<dbReference type="HOGENOM" id="CLU_2219511_0_0_5"/>
<evidence type="ECO:0000313" key="2">
    <source>
        <dbReference type="EMBL" id="ACT59713.1"/>
    </source>
</evidence>